<reference evidence="2" key="2">
    <citation type="submission" date="2020-09" db="EMBL/GenBank/DDBJ databases">
        <authorList>
            <person name="Sun Q."/>
            <person name="Ohkuma M."/>
        </authorList>
    </citation>
    <scope>NUCLEOTIDE SEQUENCE</scope>
    <source>
        <strain evidence="2">JCM 13306</strain>
    </source>
</reference>
<gene>
    <name evidence="2" type="ORF">GCM10009090_29450</name>
</gene>
<keyword evidence="3" id="KW-1185">Reference proteome</keyword>
<accession>A0A919KIM1</accession>
<dbReference type="Proteomes" id="UP000623958">
    <property type="component" value="Unassembled WGS sequence"/>
</dbReference>
<evidence type="ECO:0000313" key="2">
    <source>
        <dbReference type="EMBL" id="GHH57778.1"/>
    </source>
</evidence>
<proteinExistence type="predicted"/>
<organism evidence="2 3">
    <name type="scientific">Xanthomonas boreopolis</name>
    <dbReference type="NCBI Taxonomy" id="86183"/>
    <lineage>
        <taxon>Bacteria</taxon>
        <taxon>Pseudomonadati</taxon>
        <taxon>Pseudomonadota</taxon>
        <taxon>Gammaproteobacteria</taxon>
        <taxon>Lysobacterales</taxon>
        <taxon>Lysobacteraceae</taxon>
        <taxon>Xanthomonas</taxon>
    </lineage>
</organism>
<keyword evidence="1" id="KW-0472">Membrane</keyword>
<keyword evidence="1" id="KW-1133">Transmembrane helix</keyword>
<protein>
    <recommendedName>
        <fullName evidence="4">Transmembrane protein</fullName>
    </recommendedName>
</protein>
<comment type="caution">
    <text evidence="2">The sequence shown here is derived from an EMBL/GenBank/DDBJ whole genome shotgun (WGS) entry which is preliminary data.</text>
</comment>
<keyword evidence="1" id="KW-0812">Transmembrane</keyword>
<dbReference type="EMBL" id="BNBA01000027">
    <property type="protein sequence ID" value="GHH57778.1"/>
    <property type="molecule type" value="Genomic_DNA"/>
</dbReference>
<sequence>MHRNAWLRPLHRWLGLLFTATVAANFAAMALGKPPAWVVYAPLPPLFLLMFSGLCLFALPYAARWRGRRRAGARA</sequence>
<evidence type="ECO:0000313" key="3">
    <source>
        <dbReference type="Proteomes" id="UP000623958"/>
    </source>
</evidence>
<name>A0A919KIM1_9XANT</name>
<reference evidence="2" key="1">
    <citation type="journal article" date="2014" name="Int. J. Syst. Evol. Microbiol.">
        <title>Complete genome sequence of Corynebacterium casei LMG S-19264T (=DSM 44701T), isolated from a smear-ripened cheese.</title>
        <authorList>
            <consortium name="US DOE Joint Genome Institute (JGI-PGF)"/>
            <person name="Walter F."/>
            <person name="Albersmeier A."/>
            <person name="Kalinowski J."/>
            <person name="Ruckert C."/>
        </authorList>
    </citation>
    <scope>NUCLEOTIDE SEQUENCE</scope>
    <source>
        <strain evidence="2">JCM 13306</strain>
    </source>
</reference>
<dbReference type="RefSeq" id="WP_140727976.1">
    <property type="nucleotide sequence ID" value="NZ_BNBA01000027.1"/>
</dbReference>
<dbReference type="AlphaFoldDB" id="A0A919KIM1"/>
<evidence type="ECO:0000256" key="1">
    <source>
        <dbReference type="SAM" id="Phobius"/>
    </source>
</evidence>
<evidence type="ECO:0008006" key="4">
    <source>
        <dbReference type="Google" id="ProtNLM"/>
    </source>
</evidence>
<feature type="transmembrane region" description="Helical" evidence="1">
    <location>
        <begin position="42"/>
        <end position="63"/>
    </location>
</feature>